<dbReference type="GeneID" id="81593040"/>
<gene>
    <name evidence="2" type="ORF">N7537_011744</name>
</gene>
<dbReference type="RefSeq" id="XP_056748085.1">
    <property type="nucleotide sequence ID" value="XM_056902798.1"/>
</dbReference>
<accession>A0AAD6GS16</accession>
<keyword evidence="3" id="KW-1185">Reference proteome</keyword>
<reference evidence="2" key="1">
    <citation type="journal article" date="2023" name="IMA Fungus">
        <title>Comparative genomic study of the Penicillium genus elucidates a diverse pangenome and 15 lateral gene transfer events.</title>
        <authorList>
            <person name="Petersen C."/>
            <person name="Sorensen T."/>
            <person name="Nielsen M.R."/>
            <person name="Sondergaard T.E."/>
            <person name="Sorensen J.L."/>
            <person name="Fitzpatrick D.A."/>
            <person name="Frisvad J.C."/>
            <person name="Nielsen K.L."/>
        </authorList>
    </citation>
    <scope>NUCLEOTIDE SEQUENCE</scope>
    <source>
        <strain evidence="2">IBT 12815</strain>
    </source>
</reference>
<reference evidence="2" key="2">
    <citation type="submission" date="2023-01" db="EMBL/GenBank/DDBJ databases">
        <authorList>
            <person name="Petersen C."/>
        </authorList>
    </citation>
    <scope>NUCLEOTIDE SEQUENCE</scope>
    <source>
        <strain evidence="2">IBT 12815</strain>
    </source>
</reference>
<dbReference type="Proteomes" id="UP001213799">
    <property type="component" value="Unassembled WGS sequence"/>
</dbReference>
<evidence type="ECO:0000313" key="3">
    <source>
        <dbReference type="Proteomes" id="UP001213799"/>
    </source>
</evidence>
<dbReference type="EMBL" id="JAQJAE010000006">
    <property type="protein sequence ID" value="KAJ5589066.1"/>
    <property type="molecule type" value="Genomic_DNA"/>
</dbReference>
<feature type="region of interest" description="Disordered" evidence="1">
    <location>
        <begin position="1"/>
        <end position="21"/>
    </location>
</feature>
<sequence>MLKDLQKPARPLPSDSRPRAGMYERYLHCKGRLHRPTQCDGRRAERGYPAFLTRNLWDGILTTRSMRRLCGRTFGGTGLCGWRRQHHSGGILKESLLQERFCFELIGEYYTLVENIQHVLSKP</sequence>
<proteinExistence type="predicted"/>
<name>A0AAD6GS16_9EURO</name>
<organism evidence="2 3">
    <name type="scientific">Penicillium hordei</name>
    <dbReference type="NCBI Taxonomy" id="40994"/>
    <lineage>
        <taxon>Eukaryota</taxon>
        <taxon>Fungi</taxon>
        <taxon>Dikarya</taxon>
        <taxon>Ascomycota</taxon>
        <taxon>Pezizomycotina</taxon>
        <taxon>Eurotiomycetes</taxon>
        <taxon>Eurotiomycetidae</taxon>
        <taxon>Eurotiales</taxon>
        <taxon>Aspergillaceae</taxon>
        <taxon>Penicillium</taxon>
    </lineage>
</organism>
<dbReference type="AlphaFoldDB" id="A0AAD6GS16"/>
<protein>
    <submittedName>
        <fullName evidence="2">Uncharacterized protein</fullName>
    </submittedName>
</protein>
<comment type="caution">
    <text evidence="2">The sequence shown here is derived from an EMBL/GenBank/DDBJ whole genome shotgun (WGS) entry which is preliminary data.</text>
</comment>
<evidence type="ECO:0000313" key="2">
    <source>
        <dbReference type="EMBL" id="KAJ5589066.1"/>
    </source>
</evidence>
<evidence type="ECO:0000256" key="1">
    <source>
        <dbReference type="SAM" id="MobiDB-lite"/>
    </source>
</evidence>